<evidence type="ECO:0000313" key="8">
    <source>
        <dbReference type="Proteomes" id="UP001174909"/>
    </source>
</evidence>
<comment type="similarity">
    <text evidence="2">Belongs to the VPS35L family.</text>
</comment>
<comment type="caution">
    <text evidence="7">The sequence shown here is derived from an EMBL/GenBank/DDBJ whole genome shotgun (WGS) entry which is preliminary data.</text>
</comment>
<comment type="subcellular location">
    <subcellularLocation>
        <location evidence="1">Endosome</location>
    </subcellularLocation>
</comment>
<protein>
    <submittedName>
        <fullName evidence="7">VPS35 endosomal protein-sorting factor-like</fullName>
    </submittedName>
</protein>
<feature type="region of interest" description="Disordered" evidence="6">
    <location>
        <begin position="50"/>
        <end position="77"/>
    </location>
</feature>
<evidence type="ECO:0000256" key="6">
    <source>
        <dbReference type="SAM" id="MobiDB-lite"/>
    </source>
</evidence>
<evidence type="ECO:0000256" key="5">
    <source>
        <dbReference type="ARBA" id="ARBA00022927"/>
    </source>
</evidence>
<dbReference type="EMBL" id="CASHTH010002640">
    <property type="protein sequence ID" value="CAI8033057.1"/>
    <property type="molecule type" value="Genomic_DNA"/>
</dbReference>
<dbReference type="AlphaFoldDB" id="A0AA35X0A3"/>
<keyword evidence="8" id="KW-1185">Reference proteome</keyword>
<keyword evidence="5" id="KW-0653">Protein transport</keyword>
<keyword evidence="3" id="KW-0813">Transport</keyword>
<sequence>MAATEDLNWRPRLRQYDVELERLSLPREDSSGHHPLMGLVALVETASTTKKTKLGAKGSKDTVSAPPPSDPLQDPLSISAAADPLSAALLDPLSAASAESSSTFGAKKTEMMNVGIDETFEPWSSKRTSILSTYTTSQRIPITTSFLPSEEREKLETKAQAAAGDKVKNRLEQLDDLEDGSVRETLNLSQVEYLRKIEELNVSLVNHWDNDQRVKALKIAIQCSKLLIDTKVIQFYPSKFVLITDILDNFGYLVYDRIRRKSTIILPGASKPVMLPENFTSDQVPDSGKETCRNWFFKIASIRELIPRLYPSLSPFSSSSSSLFYSLSAWFFPDSPTLSYVEAAIMKCYSFLTNKEYTQALIRLTKMVRGIGDPLVAGYARAYLCRVGMSIAPESRMHLLPNFTDYLSTYSQLNSDHVQNTLGLQGLEMSQYMHLFWPAVEWILQCIAYKASEATLDDVLAKIKENVVSAPVLNAVMNSFKPEYIAQKATMFSDMVRDCEEVGLPKYKLYVSLGNCVVAADPPQKERLQLLNSVWKTVSKLTEPGVRVYQLSCCAEINKNFFQYVIILLFLSLQEYIQCTQVWMEYVAKHFTKREVNTLLDDIIKHMTPGRVFENHYPELVSIINRILAHMTDFHVLFSMDKFLPFMDLLQKDSVKVEVCQNVVKSFIIHQEEETSDPVVINANMYLCKVMHDHLNALSLDDERRQIGNLVIGFLMKVRPLTSWSVQLSVKTSPQISFGRDFEQQLGFFVEARASFSNVDSILVFLIQSVNRLAMETRRRVKGSHTRKTAAFVRACAAYCYITIPSVDNILLKLNLYLLSGRVAISNGALSQGDAFFKAAINSLKDVPQFMEIDRKRQSTERFMVEYFNSFLSTLLTVPDNPDQQALYLLRGLLNGLNEYQWSTSTDCKMRVYINAICLLAAACQERYLYSLEKVDCNDSLYAGDPKLVAEVAKLVHTLLDQVMEHMKGLNTTLELKKRQSHLALRLFASLFAHVELSEQTNMSSLLVNLWNLACKHRTGDGKMLVGYHGVVKNRGARVGGHYQELAEQLSV</sequence>
<evidence type="ECO:0000256" key="1">
    <source>
        <dbReference type="ARBA" id="ARBA00004177"/>
    </source>
</evidence>
<dbReference type="PANTHER" id="PTHR13673">
    <property type="entry name" value="ESOPHAGEAL CANCER ASSOCIATED PROTEIN"/>
    <property type="match status" value="1"/>
</dbReference>
<dbReference type="PANTHER" id="PTHR13673:SF0">
    <property type="entry name" value="VPS35 ENDOSOMAL PROTEIN-SORTING FACTOR-LIKE"/>
    <property type="match status" value="1"/>
</dbReference>
<gene>
    <name evidence="7" type="ORF">GBAR_LOCUS18643</name>
</gene>
<dbReference type="InterPro" id="IPR029705">
    <property type="entry name" value="VPS35L"/>
</dbReference>
<accession>A0AA35X0A3</accession>
<dbReference type="GO" id="GO:0015031">
    <property type="term" value="P:protein transport"/>
    <property type="evidence" value="ECO:0007669"/>
    <property type="project" value="UniProtKB-KW"/>
</dbReference>
<evidence type="ECO:0000256" key="4">
    <source>
        <dbReference type="ARBA" id="ARBA00022753"/>
    </source>
</evidence>
<proteinExistence type="inferred from homology"/>
<reference evidence="7" key="1">
    <citation type="submission" date="2023-03" db="EMBL/GenBank/DDBJ databases">
        <authorList>
            <person name="Steffen K."/>
            <person name="Cardenas P."/>
        </authorList>
    </citation>
    <scope>NUCLEOTIDE SEQUENCE</scope>
</reference>
<evidence type="ECO:0000256" key="2">
    <source>
        <dbReference type="ARBA" id="ARBA00010704"/>
    </source>
</evidence>
<evidence type="ECO:0000256" key="3">
    <source>
        <dbReference type="ARBA" id="ARBA00022448"/>
    </source>
</evidence>
<dbReference type="GO" id="GO:0005768">
    <property type="term" value="C:endosome"/>
    <property type="evidence" value="ECO:0007669"/>
    <property type="project" value="UniProtKB-SubCell"/>
</dbReference>
<dbReference type="GO" id="GO:0032456">
    <property type="term" value="P:endocytic recycling"/>
    <property type="evidence" value="ECO:0007669"/>
    <property type="project" value="InterPro"/>
</dbReference>
<dbReference type="Proteomes" id="UP001174909">
    <property type="component" value="Unassembled WGS sequence"/>
</dbReference>
<evidence type="ECO:0000313" key="7">
    <source>
        <dbReference type="EMBL" id="CAI8033057.1"/>
    </source>
</evidence>
<name>A0AA35X0A3_GEOBA</name>
<organism evidence="7 8">
    <name type="scientific">Geodia barretti</name>
    <name type="common">Barrett's horny sponge</name>
    <dbReference type="NCBI Taxonomy" id="519541"/>
    <lineage>
        <taxon>Eukaryota</taxon>
        <taxon>Metazoa</taxon>
        <taxon>Porifera</taxon>
        <taxon>Demospongiae</taxon>
        <taxon>Heteroscleromorpha</taxon>
        <taxon>Tetractinellida</taxon>
        <taxon>Astrophorina</taxon>
        <taxon>Geodiidae</taxon>
        <taxon>Geodia</taxon>
    </lineage>
</organism>
<keyword evidence="4" id="KW-0967">Endosome</keyword>